<evidence type="ECO:0000256" key="2">
    <source>
        <dbReference type="ARBA" id="ARBA00022679"/>
    </source>
</evidence>
<dbReference type="Pfam" id="PF00132">
    <property type="entry name" value="Hexapep"/>
    <property type="match status" value="1"/>
</dbReference>
<evidence type="ECO:0000256" key="1">
    <source>
        <dbReference type="ARBA" id="ARBA00007274"/>
    </source>
</evidence>
<dbReference type="PANTHER" id="PTHR23416:SF23">
    <property type="entry name" value="ACETYLTRANSFERASE C18B11.09C-RELATED"/>
    <property type="match status" value="1"/>
</dbReference>
<proteinExistence type="inferred from homology"/>
<dbReference type="EMBL" id="LANJ01000012">
    <property type="protein sequence ID" value="KKC38910.1"/>
    <property type="molecule type" value="Genomic_DNA"/>
</dbReference>
<comment type="caution">
    <text evidence="3">The sequence shown here is derived from an EMBL/GenBank/DDBJ whole genome shotgun (WGS) entry which is preliminary data.</text>
</comment>
<dbReference type="PATRIC" id="fig|1293439.3.peg.1224"/>
<organism evidence="3 4">
    <name type="scientific">Devosia epidermidihirudinis</name>
    <dbReference type="NCBI Taxonomy" id="1293439"/>
    <lineage>
        <taxon>Bacteria</taxon>
        <taxon>Pseudomonadati</taxon>
        <taxon>Pseudomonadota</taxon>
        <taxon>Alphaproteobacteria</taxon>
        <taxon>Hyphomicrobiales</taxon>
        <taxon>Devosiaceae</taxon>
        <taxon>Devosia</taxon>
    </lineage>
</organism>
<dbReference type="CDD" id="cd05825">
    <property type="entry name" value="LbH_wcaF_like"/>
    <property type="match status" value="1"/>
</dbReference>
<dbReference type="STRING" id="1293439.WH87_08270"/>
<dbReference type="GO" id="GO:0008374">
    <property type="term" value="F:O-acyltransferase activity"/>
    <property type="evidence" value="ECO:0007669"/>
    <property type="project" value="TreeGrafter"/>
</dbReference>
<evidence type="ECO:0000313" key="4">
    <source>
        <dbReference type="Proteomes" id="UP000033411"/>
    </source>
</evidence>
<keyword evidence="2 3" id="KW-0808">Transferase</keyword>
<dbReference type="Gene3D" id="2.160.10.10">
    <property type="entry name" value="Hexapeptide repeat proteins"/>
    <property type="match status" value="1"/>
</dbReference>
<dbReference type="InterPro" id="IPR001451">
    <property type="entry name" value="Hexapep"/>
</dbReference>
<sequence length="193" mass="21253">MTDPALTHRGLARTSFPFSDRLYRSTWSLVWLLLAAWTPPPFHRWRCLLLKAFGAEIALDCRVYGSARIWSPKNLRMDRNAVLGRHAQCYCMAPIHIGENAIISQFAQLVTGTHDIDQPGFRLIARPITIGADAWIAAKAFVGPGVTVGDGAVLGACAVTFKDLPARSVYVGNPARFIRHRANFTTPSPRAAL</sequence>
<name>A0A0F5QD68_9HYPH</name>
<protein>
    <submittedName>
        <fullName evidence="3">Acetyltransferase</fullName>
    </submittedName>
</protein>
<reference evidence="3 4" key="1">
    <citation type="submission" date="2015-03" db="EMBL/GenBank/DDBJ databases">
        <authorList>
            <person name="Lepp D."/>
            <person name="Hassan Y.I."/>
            <person name="Li X.-Z."/>
            <person name="Zhou T."/>
        </authorList>
    </citation>
    <scope>NUCLEOTIDE SEQUENCE [LARGE SCALE GENOMIC DNA]</scope>
    <source>
        <strain evidence="3 4">E84</strain>
    </source>
</reference>
<evidence type="ECO:0000313" key="3">
    <source>
        <dbReference type="EMBL" id="KKC38910.1"/>
    </source>
</evidence>
<comment type="similarity">
    <text evidence="1">Belongs to the transferase hexapeptide repeat family.</text>
</comment>
<dbReference type="InterPro" id="IPR011004">
    <property type="entry name" value="Trimer_LpxA-like_sf"/>
</dbReference>
<dbReference type="RefSeq" id="WP_046140439.1">
    <property type="nucleotide sequence ID" value="NZ_LANJ01000012.1"/>
</dbReference>
<dbReference type="PANTHER" id="PTHR23416">
    <property type="entry name" value="SIALIC ACID SYNTHASE-RELATED"/>
    <property type="match status" value="1"/>
</dbReference>
<keyword evidence="4" id="KW-1185">Reference proteome</keyword>
<dbReference type="OrthoDB" id="9815592at2"/>
<dbReference type="Proteomes" id="UP000033411">
    <property type="component" value="Unassembled WGS sequence"/>
</dbReference>
<dbReference type="SUPFAM" id="SSF51161">
    <property type="entry name" value="Trimeric LpxA-like enzymes"/>
    <property type="match status" value="1"/>
</dbReference>
<dbReference type="InterPro" id="IPR051159">
    <property type="entry name" value="Hexapeptide_acetyltransf"/>
</dbReference>
<accession>A0A0F5QD68</accession>
<gene>
    <name evidence="3" type="ORF">WH87_08270</name>
</gene>
<dbReference type="GO" id="GO:0005829">
    <property type="term" value="C:cytosol"/>
    <property type="evidence" value="ECO:0007669"/>
    <property type="project" value="TreeGrafter"/>
</dbReference>
<dbReference type="AlphaFoldDB" id="A0A0F5QD68"/>